<keyword evidence="3 5" id="KW-0732">Signal</keyword>
<keyword evidence="9" id="KW-1185">Reference proteome</keyword>
<evidence type="ECO:0000313" key="9">
    <source>
        <dbReference type="Proteomes" id="UP000008210"/>
    </source>
</evidence>
<name>Q0KC91_CUPNH</name>
<dbReference type="InterPro" id="IPR028081">
    <property type="entry name" value="Leu-bd"/>
</dbReference>
<dbReference type="InterPro" id="IPR051010">
    <property type="entry name" value="BCAA_transport"/>
</dbReference>
<feature type="signal peptide" evidence="5">
    <location>
        <begin position="1"/>
        <end position="30"/>
    </location>
</feature>
<dbReference type="Proteomes" id="UP000296079">
    <property type="component" value="Chromosome 1"/>
</dbReference>
<dbReference type="InterPro" id="IPR000709">
    <property type="entry name" value="Leu_Ile_Val-bd"/>
</dbReference>
<evidence type="ECO:0000256" key="1">
    <source>
        <dbReference type="ARBA" id="ARBA00010062"/>
    </source>
</evidence>
<evidence type="ECO:0000256" key="2">
    <source>
        <dbReference type="ARBA" id="ARBA00022448"/>
    </source>
</evidence>
<feature type="chain" id="PRO_5004174783" evidence="5">
    <location>
        <begin position="31"/>
        <end position="384"/>
    </location>
</feature>
<organism evidence="7 9">
    <name type="scientific">Cupriavidus necator (strain ATCC 17699 / DSM 428 / KCTC 22496 / NCIMB 10442 / H16 / Stanier 337)</name>
    <name type="common">Ralstonia eutropha</name>
    <dbReference type="NCBI Taxonomy" id="381666"/>
    <lineage>
        <taxon>Bacteria</taxon>
        <taxon>Pseudomonadati</taxon>
        <taxon>Pseudomonadota</taxon>
        <taxon>Betaproteobacteria</taxon>
        <taxon>Burkholderiales</taxon>
        <taxon>Burkholderiaceae</taxon>
        <taxon>Cupriavidus</taxon>
    </lineage>
</organism>
<dbReference type="STRING" id="381666.H16_A1240"/>
<sequence length="384" mass="40493">MNHNPITRAPRALFAAAGLALVLAMPPVLAQGKPGAEPVRIGGLFSITGGLAAVGQAEREGALLAQKVVNARGGIGGRPLEMIVEDDGSSPDSAVAKANALLHTHKVRAIVGPSGIAQTVAIGGITQAQKVPLFSFSGLGPAVERERHCVFHLTPSQELNARAVLAYARDNGLKRVGVLHDSGYGQVVWTSLKTLDREYGVSFIQVEKFEIAATDVTTQAAKIKAATPDAIIVISTSPAPFRNVRQLKVGVPIISVHGTATYETVKAMGEAADNIIHPEFIVSEDPLPGQKEFVEAFRKEYGKLPKHFSAVGWDAVMALAAGLKAAGADAPGDKLCSALRRPYQGVTSGYDFAAPDMGGMTLAGFTYSKLQKGRFERLPYKAKP</sequence>
<gene>
    <name evidence="7" type="ordered locus">H16_A1240</name>
    <name evidence="8" type="ORF">E6A55_06260</name>
</gene>
<dbReference type="HOGENOM" id="CLU_027128_6_2_4"/>
<accession>Q0KC91</accession>
<dbReference type="PANTHER" id="PTHR30483:SF38">
    <property type="entry name" value="BLR7848 PROTEIN"/>
    <property type="match status" value="1"/>
</dbReference>
<dbReference type="eggNOG" id="COG0683">
    <property type="taxonomic scope" value="Bacteria"/>
</dbReference>
<dbReference type="OrthoDB" id="9783240at2"/>
<dbReference type="GO" id="GO:0006865">
    <property type="term" value="P:amino acid transport"/>
    <property type="evidence" value="ECO:0007669"/>
    <property type="project" value="UniProtKB-KW"/>
</dbReference>
<feature type="domain" description="Leucine-binding protein" evidence="6">
    <location>
        <begin position="38"/>
        <end position="341"/>
    </location>
</feature>
<evidence type="ECO:0000256" key="5">
    <source>
        <dbReference type="SAM" id="SignalP"/>
    </source>
</evidence>
<dbReference type="EMBL" id="CP039287">
    <property type="protein sequence ID" value="QCC00278.1"/>
    <property type="molecule type" value="Genomic_DNA"/>
</dbReference>
<evidence type="ECO:0000259" key="6">
    <source>
        <dbReference type="Pfam" id="PF13458"/>
    </source>
</evidence>
<comment type="similarity">
    <text evidence="1">Belongs to the leucine-binding protein family.</text>
</comment>
<evidence type="ECO:0000256" key="4">
    <source>
        <dbReference type="ARBA" id="ARBA00022970"/>
    </source>
</evidence>
<evidence type="ECO:0000313" key="7">
    <source>
        <dbReference type="EMBL" id="CAJ92380.1"/>
    </source>
</evidence>
<dbReference type="Proteomes" id="UP000008210">
    <property type="component" value="Chromosome 1"/>
</dbReference>
<dbReference type="CDD" id="cd06333">
    <property type="entry name" value="PBP1_ABC_RPA1789-like"/>
    <property type="match status" value="1"/>
</dbReference>
<dbReference type="PANTHER" id="PTHR30483">
    <property type="entry name" value="LEUCINE-SPECIFIC-BINDING PROTEIN"/>
    <property type="match status" value="1"/>
</dbReference>
<dbReference type="PRINTS" id="PR00337">
    <property type="entry name" value="LEUILEVALBP"/>
</dbReference>
<dbReference type="Gene3D" id="3.40.50.2300">
    <property type="match status" value="2"/>
</dbReference>
<dbReference type="KEGG" id="reh:H16_A1240"/>
<dbReference type="AlphaFoldDB" id="Q0KC91"/>
<dbReference type="EMBL" id="AM260479">
    <property type="protein sequence ID" value="CAJ92380.1"/>
    <property type="molecule type" value="Genomic_DNA"/>
</dbReference>
<keyword evidence="4" id="KW-0029">Amino-acid transport</keyword>
<evidence type="ECO:0000313" key="8">
    <source>
        <dbReference type="EMBL" id="QCC00278.1"/>
    </source>
</evidence>
<reference evidence="8 10" key="2">
    <citation type="submission" date="2019-04" db="EMBL/GenBank/DDBJ databases">
        <title>Long-read de novo sequencing of Cupriavidus necator H16.</title>
        <authorList>
            <person name="Little G.T."/>
            <person name="Ehsaan M."/>
            <person name="Arenas-Lopez C."/>
            <person name="Jawed K."/>
            <person name="Winzer K."/>
            <person name="Kovacs K."/>
            <person name="Malys N."/>
            <person name="Minton N.P."/>
        </authorList>
    </citation>
    <scope>NUCLEOTIDE SEQUENCE [LARGE SCALE GENOMIC DNA]</scope>
    <source>
        <strain evidence="8 10">H16</strain>
    </source>
</reference>
<dbReference type="Pfam" id="PF13458">
    <property type="entry name" value="Peripla_BP_6"/>
    <property type="match status" value="1"/>
</dbReference>
<dbReference type="RefSeq" id="WP_010808945.1">
    <property type="nucleotide sequence ID" value="NC_008313.1"/>
</dbReference>
<keyword evidence="2" id="KW-0813">Transport</keyword>
<evidence type="ECO:0000256" key="3">
    <source>
        <dbReference type="ARBA" id="ARBA00022729"/>
    </source>
</evidence>
<reference evidence="7 9" key="1">
    <citation type="journal article" date="2006" name="Nat. Biotechnol.">
        <title>Genome sequence of the bioplastic-producing 'Knallgas' bacterium Ralstonia eutropha H16.</title>
        <authorList>
            <person name="Pohlmann A."/>
            <person name="Fricke W.F."/>
            <person name="Reinecke F."/>
            <person name="Kusian B."/>
            <person name="Liesegang H."/>
            <person name="Cramm R."/>
            <person name="Eitinger T."/>
            <person name="Ewering C."/>
            <person name="Potter M."/>
            <person name="Schwartz E."/>
            <person name="Strittmatter A."/>
            <person name="Voss I."/>
            <person name="Gottschalk G."/>
            <person name="Steinbuechel A."/>
            <person name="Friedrich B."/>
            <person name="Bowien B."/>
        </authorList>
    </citation>
    <scope>NUCLEOTIDE SEQUENCE [LARGE SCALE GENOMIC DNA]</scope>
    <source>
        <strain evidence="9">ATCC 17699 / DSM 428 / KCTC 22496 / NCIMB 10442 / H16 / Stanier 337</strain>
        <strain evidence="7">H16</strain>
    </source>
</reference>
<dbReference type="SUPFAM" id="SSF53822">
    <property type="entry name" value="Periplasmic binding protein-like I"/>
    <property type="match status" value="1"/>
</dbReference>
<proteinExistence type="inferred from homology"/>
<evidence type="ECO:0000313" key="10">
    <source>
        <dbReference type="Proteomes" id="UP000296079"/>
    </source>
</evidence>
<protein>
    <submittedName>
        <fullName evidence="8">ABC transporter substrate-binding protein</fullName>
    </submittedName>
    <submittedName>
        <fullName evidence="7">ABC-type transporter, periplasmic component: HAAT family</fullName>
    </submittedName>
</protein>
<dbReference type="PATRIC" id="fig|381666.6.peg.1628"/>
<dbReference type="InterPro" id="IPR028082">
    <property type="entry name" value="Peripla_BP_I"/>
</dbReference>